<keyword evidence="6" id="KW-1133">Transmembrane helix</keyword>
<evidence type="ECO:0000256" key="1">
    <source>
        <dbReference type="ARBA" id="ARBA00004167"/>
    </source>
</evidence>
<keyword evidence="8" id="KW-0408">Iron</keyword>
<proteinExistence type="inferred from homology"/>
<dbReference type="Gene3D" id="1.10.630.10">
    <property type="entry name" value="Cytochrome P450"/>
    <property type="match status" value="1"/>
</dbReference>
<dbReference type="PANTHER" id="PTHR47947:SF62">
    <property type="entry name" value="CYTOCHROME P450, FAMILY 81, SUBFAMILY D, POLYPEPTIDE 5"/>
    <property type="match status" value="1"/>
</dbReference>
<dbReference type="SUPFAM" id="SSF48264">
    <property type="entry name" value="Cytochrome P450"/>
    <property type="match status" value="1"/>
</dbReference>
<dbReference type="PRINTS" id="PR00385">
    <property type="entry name" value="P450"/>
</dbReference>
<accession>A0AAW1M177</accession>
<keyword evidence="9" id="KW-0503">Monooxygenase</keyword>
<sequence length="116" mass="12926">MLTAGTDTSSVTLEWALALLLNHSQVLEKARLEIDLLIGNKQLVNETDLNNLPYLQNIINETPRLFPAVPLLSPHEPSKDCTIGGYHIAKGTMVLINAWAIHRDSNLWDDPLSFKP</sequence>
<dbReference type="GO" id="GO:0016020">
    <property type="term" value="C:membrane"/>
    <property type="evidence" value="ECO:0007669"/>
    <property type="project" value="UniProtKB-SubCell"/>
</dbReference>
<dbReference type="AlphaFoldDB" id="A0AAW1M177"/>
<dbReference type="InterPro" id="IPR050651">
    <property type="entry name" value="Plant_Cytochrome_P450_Monoox"/>
</dbReference>
<reference evidence="11" key="1">
    <citation type="submission" date="2024-03" db="EMBL/GenBank/DDBJ databases">
        <title>WGS assembly of Saponaria officinalis var. Norfolk2.</title>
        <authorList>
            <person name="Jenkins J."/>
            <person name="Shu S."/>
            <person name="Grimwood J."/>
            <person name="Barry K."/>
            <person name="Goodstein D."/>
            <person name="Schmutz J."/>
            <person name="Leebens-Mack J."/>
            <person name="Osbourn A."/>
        </authorList>
    </citation>
    <scope>NUCLEOTIDE SEQUENCE [LARGE SCALE GENOMIC DNA]</scope>
    <source>
        <strain evidence="11">JIC</strain>
    </source>
</reference>
<evidence type="ECO:0000313" key="11">
    <source>
        <dbReference type="EMBL" id="KAK9740550.1"/>
    </source>
</evidence>
<dbReference type="InterPro" id="IPR002401">
    <property type="entry name" value="Cyt_P450_E_grp-I"/>
</dbReference>
<name>A0AAW1M177_SAPOF</name>
<comment type="similarity">
    <text evidence="2">Belongs to the cytochrome P450 family.</text>
</comment>
<evidence type="ECO:0000256" key="8">
    <source>
        <dbReference type="ARBA" id="ARBA00023004"/>
    </source>
</evidence>
<dbReference type="PANTHER" id="PTHR47947">
    <property type="entry name" value="CYTOCHROME P450 82C3-RELATED"/>
    <property type="match status" value="1"/>
</dbReference>
<keyword evidence="10" id="KW-0472">Membrane</keyword>
<evidence type="ECO:0000313" key="12">
    <source>
        <dbReference type="Proteomes" id="UP001443914"/>
    </source>
</evidence>
<evidence type="ECO:0000256" key="10">
    <source>
        <dbReference type="ARBA" id="ARBA00023136"/>
    </source>
</evidence>
<evidence type="ECO:0008006" key="13">
    <source>
        <dbReference type="Google" id="ProtNLM"/>
    </source>
</evidence>
<keyword evidence="7" id="KW-0560">Oxidoreductase</keyword>
<keyword evidence="5" id="KW-0479">Metal-binding</keyword>
<evidence type="ECO:0000256" key="7">
    <source>
        <dbReference type="ARBA" id="ARBA00023002"/>
    </source>
</evidence>
<comment type="caution">
    <text evidence="11">The sequence shown here is derived from an EMBL/GenBank/DDBJ whole genome shotgun (WGS) entry which is preliminary data.</text>
</comment>
<dbReference type="PRINTS" id="PR00463">
    <property type="entry name" value="EP450I"/>
</dbReference>
<evidence type="ECO:0000256" key="9">
    <source>
        <dbReference type="ARBA" id="ARBA00023033"/>
    </source>
</evidence>
<evidence type="ECO:0000256" key="2">
    <source>
        <dbReference type="ARBA" id="ARBA00010617"/>
    </source>
</evidence>
<dbReference type="Proteomes" id="UP001443914">
    <property type="component" value="Unassembled WGS sequence"/>
</dbReference>
<dbReference type="GO" id="GO:0004497">
    <property type="term" value="F:monooxygenase activity"/>
    <property type="evidence" value="ECO:0007669"/>
    <property type="project" value="UniProtKB-KW"/>
</dbReference>
<dbReference type="GO" id="GO:0005506">
    <property type="term" value="F:iron ion binding"/>
    <property type="evidence" value="ECO:0007669"/>
    <property type="project" value="InterPro"/>
</dbReference>
<dbReference type="InterPro" id="IPR036396">
    <property type="entry name" value="Cyt_P450_sf"/>
</dbReference>
<dbReference type="EMBL" id="JBDFQZ010000003">
    <property type="protein sequence ID" value="KAK9740550.1"/>
    <property type="molecule type" value="Genomic_DNA"/>
</dbReference>
<evidence type="ECO:0000256" key="6">
    <source>
        <dbReference type="ARBA" id="ARBA00022989"/>
    </source>
</evidence>
<evidence type="ECO:0000256" key="5">
    <source>
        <dbReference type="ARBA" id="ARBA00022723"/>
    </source>
</evidence>
<keyword evidence="4" id="KW-0812">Transmembrane</keyword>
<protein>
    <recommendedName>
        <fullName evidence="13">Cytochrome P450</fullName>
    </recommendedName>
</protein>
<dbReference type="Pfam" id="PF00067">
    <property type="entry name" value="p450"/>
    <property type="match status" value="1"/>
</dbReference>
<dbReference type="GO" id="GO:0020037">
    <property type="term" value="F:heme binding"/>
    <property type="evidence" value="ECO:0007669"/>
    <property type="project" value="InterPro"/>
</dbReference>
<organism evidence="11 12">
    <name type="scientific">Saponaria officinalis</name>
    <name type="common">Common soapwort</name>
    <name type="synonym">Lychnis saponaria</name>
    <dbReference type="NCBI Taxonomy" id="3572"/>
    <lineage>
        <taxon>Eukaryota</taxon>
        <taxon>Viridiplantae</taxon>
        <taxon>Streptophyta</taxon>
        <taxon>Embryophyta</taxon>
        <taxon>Tracheophyta</taxon>
        <taxon>Spermatophyta</taxon>
        <taxon>Magnoliopsida</taxon>
        <taxon>eudicotyledons</taxon>
        <taxon>Gunneridae</taxon>
        <taxon>Pentapetalae</taxon>
        <taxon>Caryophyllales</taxon>
        <taxon>Caryophyllaceae</taxon>
        <taxon>Caryophylleae</taxon>
        <taxon>Saponaria</taxon>
    </lineage>
</organism>
<keyword evidence="3" id="KW-0349">Heme</keyword>
<gene>
    <name evidence="11" type="ORF">RND81_03G043800</name>
</gene>
<dbReference type="InterPro" id="IPR001128">
    <property type="entry name" value="Cyt_P450"/>
</dbReference>
<evidence type="ECO:0000256" key="4">
    <source>
        <dbReference type="ARBA" id="ARBA00022692"/>
    </source>
</evidence>
<dbReference type="GO" id="GO:0016705">
    <property type="term" value="F:oxidoreductase activity, acting on paired donors, with incorporation or reduction of molecular oxygen"/>
    <property type="evidence" value="ECO:0007669"/>
    <property type="project" value="InterPro"/>
</dbReference>
<keyword evidence="12" id="KW-1185">Reference proteome</keyword>
<evidence type="ECO:0000256" key="3">
    <source>
        <dbReference type="ARBA" id="ARBA00022617"/>
    </source>
</evidence>
<comment type="subcellular location">
    <subcellularLocation>
        <location evidence="1">Membrane</location>
        <topology evidence="1">Single-pass membrane protein</topology>
    </subcellularLocation>
</comment>